<evidence type="ECO:0000256" key="1">
    <source>
        <dbReference type="ARBA" id="ARBA00003767"/>
    </source>
</evidence>
<evidence type="ECO:0000256" key="9">
    <source>
        <dbReference type="ARBA" id="ARBA00023125"/>
    </source>
</evidence>
<keyword evidence="5" id="KW-0677">Repeat</keyword>
<dbReference type="OMA" id="QPNIDHE"/>
<dbReference type="GeneID" id="31251712"/>
<organism evidence="15">
    <name type="scientific">Loa loa</name>
    <name type="common">Eye worm</name>
    <name type="synonym">Filaria loa</name>
    <dbReference type="NCBI Taxonomy" id="7209"/>
    <lineage>
        <taxon>Eukaryota</taxon>
        <taxon>Metazoa</taxon>
        <taxon>Ecdysozoa</taxon>
        <taxon>Nematoda</taxon>
        <taxon>Chromadorea</taxon>
        <taxon>Rhabditida</taxon>
        <taxon>Spirurina</taxon>
        <taxon>Spiruromorpha</taxon>
        <taxon>Filarioidea</taxon>
        <taxon>Onchocercidae</taxon>
        <taxon>Loa</taxon>
    </lineage>
</organism>
<dbReference type="InParanoid" id="A0A1S0UHH7"/>
<comment type="similarity">
    <text evidence="3">Belongs to the krueppel C2H2-type zinc-finger protein family.</text>
</comment>
<evidence type="ECO:0000256" key="2">
    <source>
        <dbReference type="ARBA" id="ARBA00004123"/>
    </source>
</evidence>
<dbReference type="KEGG" id="loa:LOAG_17643"/>
<evidence type="ECO:0000256" key="3">
    <source>
        <dbReference type="ARBA" id="ARBA00006991"/>
    </source>
</evidence>
<feature type="region of interest" description="Disordered" evidence="13">
    <location>
        <begin position="1"/>
        <end position="49"/>
    </location>
</feature>
<keyword evidence="11" id="KW-0539">Nucleus</keyword>
<keyword evidence="7" id="KW-0862">Zinc</keyword>
<dbReference type="InterPro" id="IPR013087">
    <property type="entry name" value="Znf_C2H2_type"/>
</dbReference>
<dbReference type="FunFam" id="3.30.160.60:FF:001177">
    <property type="entry name" value="Zinc finger protein 33A"/>
    <property type="match status" value="1"/>
</dbReference>
<dbReference type="GO" id="GO:0005634">
    <property type="term" value="C:nucleus"/>
    <property type="evidence" value="ECO:0007669"/>
    <property type="project" value="UniProtKB-SubCell"/>
</dbReference>
<evidence type="ECO:0000256" key="5">
    <source>
        <dbReference type="ARBA" id="ARBA00022737"/>
    </source>
</evidence>
<dbReference type="AlphaFoldDB" id="A0A1S0UHH7"/>
<evidence type="ECO:0000256" key="11">
    <source>
        <dbReference type="ARBA" id="ARBA00023242"/>
    </source>
</evidence>
<evidence type="ECO:0000256" key="10">
    <source>
        <dbReference type="ARBA" id="ARBA00023163"/>
    </source>
</evidence>
<dbReference type="SMART" id="SM00355">
    <property type="entry name" value="ZnF_C2H2"/>
    <property type="match status" value="3"/>
</dbReference>
<evidence type="ECO:0000256" key="8">
    <source>
        <dbReference type="ARBA" id="ARBA00023015"/>
    </source>
</evidence>
<evidence type="ECO:0000256" key="7">
    <source>
        <dbReference type="ARBA" id="ARBA00022833"/>
    </source>
</evidence>
<evidence type="ECO:0000256" key="6">
    <source>
        <dbReference type="ARBA" id="ARBA00022771"/>
    </source>
</evidence>
<dbReference type="FunFam" id="3.30.160.60:FF:000100">
    <property type="entry name" value="Zinc finger 45-like"/>
    <property type="match status" value="1"/>
</dbReference>
<dbReference type="Pfam" id="PF00096">
    <property type="entry name" value="zf-C2H2"/>
    <property type="match status" value="3"/>
</dbReference>
<feature type="domain" description="C2H2-type" evidence="14">
    <location>
        <begin position="183"/>
        <end position="210"/>
    </location>
</feature>
<dbReference type="PROSITE" id="PS50157">
    <property type="entry name" value="ZINC_FINGER_C2H2_2"/>
    <property type="match status" value="3"/>
</dbReference>
<dbReference type="EMBL" id="JH712172">
    <property type="protein sequence ID" value="EJD75152.1"/>
    <property type="molecule type" value="Genomic_DNA"/>
</dbReference>
<proteinExistence type="inferred from homology"/>
<keyword evidence="10" id="KW-0804">Transcription</keyword>
<comment type="function">
    <text evidence="1">May be involved in transcriptional regulation.</text>
</comment>
<dbReference type="Gene3D" id="3.30.160.60">
    <property type="entry name" value="Classic Zinc Finger"/>
    <property type="match status" value="3"/>
</dbReference>
<dbReference type="CTD" id="31251712"/>
<reference evidence="15" key="1">
    <citation type="submission" date="2012-04" db="EMBL/GenBank/DDBJ databases">
        <title>The Genome Sequence of Loa loa.</title>
        <authorList>
            <consortium name="The Broad Institute Genome Sequencing Platform"/>
            <consortium name="Broad Institute Genome Sequencing Center for Infectious Disease"/>
            <person name="Nutman T.B."/>
            <person name="Fink D.L."/>
            <person name="Russ C."/>
            <person name="Young S."/>
            <person name="Zeng Q."/>
            <person name="Gargeya S."/>
            <person name="Alvarado L."/>
            <person name="Berlin A."/>
            <person name="Chapman S.B."/>
            <person name="Chen Z."/>
            <person name="Freedman E."/>
            <person name="Gellesch M."/>
            <person name="Goldberg J."/>
            <person name="Griggs A."/>
            <person name="Gujja S."/>
            <person name="Heilman E.R."/>
            <person name="Heiman D."/>
            <person name="Howarth C."/>
            <person name="Mehta T."/>
            <person name="Neiman D."/>
            <person name="Pearson M."/>
            <person name="Roberts A."/>
            <person name="Saif S."/>
            <person name="Shea T."/>
            <person name="Shenoy N."/>
            <person name="Sisk P."/>
            <person name="Stolte C."/>
            <person name="Sykes S."/>
            <person name="White J."/>
            <person name="Yandava C."/>
            <person name="Haas B."/>
            <person name="Henn M.R."/>
            <person name="Nusbaum C."/>
            <person name="Birren B."/>
        </authorList>
    </citation>
    <scope>NUCLEOTIDE SEQUENCE [LARGE SCALE GENOMIC DNA]</scope>
</reference>
<feature type="domain" description="C2H2-type" evidence="14">
    <location>
        <begin position="127"/>
        <end position="154"/>
    </location>
</feature>
<dbReference type="FunFam" id="3.30.160.60:FF:000966">
    <property type="entry name" value="ZFP90 zinc finger protein"/>
    <property type="match status" value="1"/>
</dbReference>
<dbReference type="GO" id="GO:0008270">
    <property type="term" value="F:zinc ion binding"/>
    <property type="evidence" value="ECO:0007669"/>
    <property type="project" value="UniProtKB-KW"/>
</dbReference>
<comment type="subcellular location">
    <subcellularLocation>
        <location evidence="2">Nucleus</location>
    </subcellularLocation>
</comment>
<evidence type="ECO:0000256" key="12">
    <source>
        <dbReference type="PROSITE-ProRule" id="PRU00042"/>
    </source>
</evidence>
<dbReference type="InterPro" id="IPR036236">
    <property type="entry name" value="Znf_C2H2_sf"/>
</dbReference>
<evidence type="ECO:0000256" key="4">
    <source>
        <dbReference type="ARBA" id="ARBA00022723"/>
    </source>
</evidence>
<dbReference type="PANTHER" id="PTHR23226:SF240">
    <property type="entry name" value="GASTRULA ZINC FINGER PROTEIN XLCGF26.1-LIKE-RELATED"/>
    <property type="match status" value="1"/>
</dbReference>
<dbReference type="OrthoDB" id="427030at2759"/>
<accession>A0A1S0UHH7</accession>
<dbReference type="RefSeq" id="XP_020306031.1">
    <property type="nucleotide sequence ID" value="XM_020450305.1"/>
</dbReference>
<evidence type="ECO:0000259" key="14">
    <source>
        <dbReference type="PROSITE" id="PS50157"/>
    </source>
</evidence>
<dbReference type="GO" id="GO:0000978">
    <property type="term" value="F:RNA polymerase II cis-regulatory region sequence-specific DNA binding"/>
    <property type="evidence" value="ECO:0007669"/>
    <property type="project" value="TreeGrafter"/>
</dbReference>
<dbReference type="PROSITE" id="PS00028">
    <property type="entry name" value="ZINC_FINGER_C2H2_1"/>
    <property type="match status" value="3"/>
</dbReference>
<protein>
    <submittedName>
        <fullName evidence="15">Zinc finger protein</fullName>
    </submittedName>
</protein>
<keyword evidence="4" id="KW-0479">Metal-binding</keyword>
<feature type="domain" description="C2H2-type" evidence="14">
    <location>
        <begin position="155"/>
        <end position="182"/>
    </location>
</feature>
<keyword evidence="6 12" id="KW-0863">Zinc-finger</keyword>
<keyword evidence="9" id="KW-0238">DNA-binding</keyword>
<evidence type="ECO:0000313" key="15">
    <source>
        <dbReference type="EMBL" id="EJD75152.1"/>
    </source>
</evidence>
<gene>
    <name evidence="15" type="ORF">LOAG_17643</name>
</gene>
<keyword evidence="8" id="KW-0805">Transcription regulation</keyword>
<dbReference type="SUPFAM" id="SSF57667">
    <property type="entry name" value="beta-beta-alpha zinc fingers"/>
    <property type="match status" value="2"/>
</dbReference>
<sequence>MFEEPQTEPLDLTMSRVCGGRIEPPDASIAEMSGGQEELGETDHEDPTSLNLPIQEASREQTGVGDMPKKVWLRRYQNETSNNQILKRKHPENTTHTGKKRFKCEISKKVVAPPSTHTMNHTSEKPFSCSECNMSFIWPSYLNKHMNIHTGKKPYSCSKCGKNFGHLASLYNHKQIHTGKKPYSCSKCGMNFTRGYEKRRHMKVHGNAKPRFN</sequence>
<dbReference type="GO" id="GO:0000981">
    <property type="term" value="F:DNA-binding transcription factor activity, RNA polymerase II-specific"/>
    <property type="evidence" value="ECO:0007669"/>
    <property type="project" value="TreeGrafter"/>
</dbReference>
<name>A0A1S0UHH7_LOALO</name>
<dbReference type="PANTHER" id="PTHR23226">
    <property type="entry name" value="ZINC FINGER AND SCAN DOMAIN-CONTAINING"/>
    <property type="match status" value="1"/>
</dbReference>
<evidence type="ECO:0000256" key="13">
    <source>
        <dbReference type="SAM" id="MobiDB-lite"/>
    </source>
</evidence>